<feature type="transmembrane region" description="Helical" evidence="7">
    <location>
        <begin position="327"/>
        <end position="350"/>
    </location>
</feature>
<evidence type="ECO:0000259" key="8">
    <source>
        <dbReference type="PROSITE" id="PS50850"/>
    </source>
</evidence>
<dbReference type="PANTHER" id="PTHR23521:SF2">
    <property type="entry name" value="TRANSPORTER MFS SUPERFAMILY"/>
    <property type="match status" value="1"/>
</dbReference>
<keyword evidence="2" id="KW-0813">Transport</keyword>
<reference evidence="9 10" key="1">
    <citation type="journal article" date="2015" name="Int. J. Syst. Evol. Microbiol.">
        <title>Tumebacillus algifaecis sp. nov., isolated from decomposing algal scum.</title>
        <authorList>
            <person name="Wu Y.F."/>
            <person name="Zhang B."/>
            <person name="Xing P."/>
            <person name="Wu Q.L."/>
            <person name="Liu S.J."/>
        </authorList>
    </citation>
    <scope>NUCLEOTIDE SEQUENCE [LARGE SCALE GENOMIC DNA]</scope>
    <source>
        <strain evidence="9 10">THMBR28</strain>
    </source>
</reference>
<dbReference type="InterPro" id="IPR036259">
    <property type="entry name" value="MFS_trans_sf"/>
</dbReference>
<evidence type="ECO:0000313" key="9">
    <source>
        <dbReference type="EMBL" id="ASS76705.1"/>
    </source>
</evidence>
<gene>
    <name evidence="9" type="ORF">CIG75_18160</name>
</gene>
<dbReference type="PANTHER" id="PTHR23521">
    <property type="entry name" value="TRANSPORTER MFS SUPERFAMILY"/>
    <property type="match status" value="1"/>
</dbReference>
<dbReference type="InterPro" id="IPR011701">
    <property type="entry name" value="MFS"/>
</dbReference>
<keyword evidence="5 7" id="KW-1133">Transmembrane helix</keyword>
<dbReference type="GO" id="GO:0022857">
    <property type="term" value="F:transmembrane transporter activity"/>
    <property type="evidence" value="ECO:0007669"/>
    <property type="project" value="InterPro"/>
</dbReference>
<dbReference type="AlphaFoldDB" id="A0A223D588"/>
<feature type="transmembrane region" description="Helical" evidence="7">
    <location>
        <begin position="152"/>
        <end position="174"/>
    </location>
</feature>
<feature type="transmembrane region" description="Helical" evidence="7">
    <location>
        <begin position="35"/>
        <end position="57"/>
    </location>
</feature>
<feature type="transmembrane region" description="Helical" evidence="7">
    <location>
        <begin position="291"/>
        <end position="315"/>
    </location>
</feature>
<dbReference type="Pfam" id="PF00083">
    <property type="entry name" value="Sugar_tr"/>
    <property type="match status" value="1"/>
</dbReference>
<dbReference type="Proteomes" id="UP000214688">
    <property type="component" value="Chromosome"/>
</dbReference>
<evidence type="ECO:0000313" key="10">
    <source>
        <dbReference type="Proteomes" id="UP000214688"/>
    </source>
</evidence>
<dbReference type="Pfam" id="PF07690">
    <property type="entry name" value="MFS_1"/>
    <property type="match status" value="1"/>
</dbReference>
<feature type="transmembrane region" description="Helical" evidence="7">
    <location>
        <begin position="195"/>
        <end position="215"/>
    </location>
</feature>
<evidence type="ECO:0000256" key="7">
    <source>
        <dbReference type="SAM" id="Phobius"/>
    </source>
</evidence>
<dbReference type="EMBL" id="CP022657">
    <property type="protein sequence ID" value="ASS76705.1"/>
    <property type="molecule type" value="Genomic_DNA"/>
</dbReference>
<dbReference type="KEGG" id="tab:CIG75_18160"/>
<feature type="transmembrane region" description="Helical" evidence="7">
    <location>
        <begin position="235"/>
        <end position="255"/>
    </location>
</feature>
<evidence type="ECO:0000256" key="3">
    <source>
        <dbReference type="ARBA" id="ARBA00022475"/>
    </source>
</evidence>
<feature type="domain" description="Major facilitator superfamily (MFS) profile" evidence="8">
    <location>
        <begin position="3"/>
        <end position="379"/>
    </location>
</feature>
<keyword evidence="6 7" id="KW-0472">Membrane</keyword>
<dbReference type="Gene3D" id="1.20.1250.20">
    <property type="entry name" value="MFS general substrate transporter like domains"/>
    <property type="match status" value="2"/>
</dbReference>
<comment type="subcellular location">
    <subcellularLocation>
        <location evidence="1">Cell membrane</location>
        <topology evidence="1">Multi-pass membrane protein</topology>
    </subcellularLocation>
</comment>
<proteinExistence type="predicted"/>
<feature type="transmembrane region" description="Helical" evidence="7">
    <location>
        <begin position="93"/>
        <end position="115"/>
    </location>
</feature>
<sequence length="391" mass="43224">MLRLMAILVSIGLVGMTQGLIVPLLSFILEQREVTAVFNGISTTALFFGVIVASPFIELVVRKYGARRTIIYSNWLALLMTLAFPIWDNLYAWILFRVVLGIALSGIFVSTEIWLNTILTSDNRGRMFAFYGLAIAIGLMVGPLGINLLSLSLWAPFVVSAICYLIPLVITMRIPDEDARLDESEEDGPTGIKRWWRIFWLAPFAMLASLTYGYLDGALVGQFPIYGSRLELMPSTISLTLSVFVFGSIVFQFPLGWLSDIWGRHQALLLASVIGLVGFLLVPLTQHHIGLLMTMFFLVGGALGSFYSLGLAYLGDLLQMKDLPTGNVLYTMLYGVGSILGPSFTGAAIQFFGKEWFAWSIAVMLFCYVVYGLLHSQNVNKKGSVFTTSKN</sequence>
<evidence type="ECO:0000256" key="6">
    <source>
        <dbReference type="ARBA" id="ARBA00023136"/>
    </source>
</evidence>
<evidence type="ECO:0000256" key="5">
    <source>
        <dbReference type="ARBA" id="ARBA00022989"/>
    </source>
</evidence>
<dbReference type="SUPFAM" id="SSF103473">
    <property type="entry name" value="MFS general substrate transporter"/>
    <property type="match status" value="1"/>
</dbReference>
<accession>A0A223D588</accession>
<keyword evidence="10" id="KW-1185">Reference proteome</keyword>
<keyword evidence="3" id="KW-1003">Cell membrane</keyword>
<dbReference type="InterPro" id="IPR005828">
    <property type="entry name" value="MFS_sugar_transport-like"/>
</dbReference>
<organism evidence="9 10">
    <name type="scientific">Tumebacillus algifaecis</name>
    <dbReference type="NCBI Taxonomy" id="1214604"/>
    <lineage>
        <taxon>Bacteria</taxon>
        <taxon>Bacillati</taxon>
        <taxon>Bacillota</taxon>
        <taxon>Bacilli</taxon>
        <taxon>Bacillales</taxon>
        <taxon>Alicyclobacillaceae</taxon>
        <taxon>Tumebacillus</taxon>
    </lineage>
</organism>
<feature type="transmembrane region" description="Helical" evidence="7">
    <location>
        <begin position="267"/>
        <end position="285"/>
    </location>
</feature>
<dbReference type="PROSITE" id="PS50850">
    <property type="entry name" value="MFS"/>
    <property type="match status" value="1"/>
</dbReference>
<evidence type="ECO:0000256" key="1">
    <source>
        <dbReference type="ARBA" id="ARBA00004651"/>
    </source>
</evidence>
<evidence type="ECO:0000256" key="4">
    <source>
        <dbReference type="ARBA" id="ARBA00022692"/>
    </source>
</evidence>
<feature type="transmembrane region" description="Helical" evidence="7">
    <location>
        <begin position="69"/>
        <end position="87"/>
    </location>
</feature>
<dbReference type="InterPro" id="IPR020846">
    <property type="entry name" value="MFS_dom"/>
</dbReference>
<feature type="transmembrane region" description="Helical" evidence="7">
    <location>
        <begin position="356"/>
        <end position="374"/>
    </location>
</feature>
<protein>
    <recommendedName>
        <fullName evidence="8">Major facilitator superfamily (MFS) profile domain-containing protein</fullName>
    </recommendedName>
</protein>
<dbReference type="InterPro" id="IPR047200">
    <property type="entry name" value="MFS_YcaD-like"/>
</dbReference>
<name>A0A223D588_9BACL</name>
<dbReference type="GO" id="GO:0005886">
    <property type="term" value="C:plasma membrane"/>
    <property type="evidence" value="ECO:0007669"/>
    <property type="project" value="UniProtKB-SubCell"/>
</dbReference>
<keyword evidence="4 7" id="KW-0812">Transmembrane</keyword>
<dbReference type="CDD" id="cd17477">
    <property type="entry name" value="MFS_YcaD_like"/>
    <property type="match status" value="1"/>
</dbReference>
<feature type="transmembrane region" description="Helical" evidence="7">
    <location>
        <begin position="127"/>
        <end position="146"/>
    </location>
</feature>
<evidence type="ECO:0000256" key="2">
    <source>
        <dbReference type="ARBA" id="ARBA00022448"/>
    </source>
</evidence>